<reference evidence="2" key="1">
    <citation type="submission" date="2022-11" db="EMBL/GenBank/DDBJ databases">
        <title>Centuries of genome instability and evolution in soft-shell clam transmissible cancer (bioRxiv).</title>
        <authorList>
            <person name="Hart S.F.M."/>
            <person name="Yonemitsu M.A."/>
            <person name="Giersch R.M."/>
            <person name="Beal B.F."/>
            <person name="Arriagada G."/>
            <person name="Davis B.W."/>
            <person name="Ostrander E.A."/>
            <person name="Goff S.P."/>
            <person name="Metzger M.J."/>
        </authorList>
    </citation>
    <scope>NUCLEOTIDE SEQUENCE</scope>
    <source>
        <strain evidence="2">MELC-2E11</strain>
        <tissue evidence="2">Siphon/mantle</tissue>
    </source>
</reference>
<feature type="non-terminal residue" evidence="2">
    <location>
        <position position="226"/>
    </location>
</feature>
<evidence type="ECO:0000313" key="2">
    <source>
        <dbReference type="EMBL" id="WAR12492.1"/>
    </source>
</evidence>
<gene>
    <name evidence="2" type="ORF">MAR_026672</name>
</gene>
<sequence length="226" mass="24974">WATLLKGCEIVSAYSAQGTAKVVYVPSPTPATSQDKLLDHQISQIREHQQRVRSVRTDTMLDLPPQIPISKDGEEGYPDSQKHLLCKPRNMNDMIFRPPPNKTVHDRESPPPYDSKTASLENFANPANRLVRDSYGVTRMVRCFSMSSNVKPSAANGTKDASRSQRQSANTRTHSRTLSTNLAADGQTRTAKNSVSPNLHIDEPPDYEGVSSSDNNSQVSLKIDNV</sequence>
<dbReference type="EMBL" id="CP111019">
    <property type="protein sequence ID" value="WAR12492.1"/>
    <property type="molecule type" value="Genomic_DNA"/>
</dbReference>
<dbReference type="Proteomes" id="UP001164746">
    <property type="component" value="Chromosome 8"/>
</dbReference>
<keyword evidence="3" id="KW-1185">Reference proteome</keyword>
<evidence type="ECO:0000313" key="3">
    <source>
        <dbReference type="Proteomes" id="UP001164746"/>
    </source>
</evidence>
<organism evidence="2 3">
    <name type="scientific">Mya arenaria</name>
    <name type="common">Soft-shell clam</name>
    <dbReference type="NCBI Taxonomy" id="6604"/>
    <lineage>
        <taxon>Eukaryota</taxon>
        <taxon>Metazoa</taxon>
        <taxon>Spiralia</taxon>
        <taxon>Lophotrochozoa</taxon>
        <taxon>Mollusca</taxon>
        <taxon>Bivalvia</taxon>
        <taxon>Autobranchia</taxon>
        <taxon>Heteroconchia</taxon>
        <taxon>Euheterodonta</taxon>
        <taxon>Imparidentia</taxon>
        <taxon>Neoheterodontei</taxon>
        <taxon>Myida</taxon>
        <taxon>Myoidea</taxon>
        <taxon>Myidae</taxon>
        <taxon>Mya</taxon>
    </lineage>
</organism>
<name>A0ABY7EU80_MYAAR</name>
<accession>A0ABY7EU80</accession>
<proteinExistence type="predicted"/>
<feature type="compositionally biased region" description="Polar residues" evidence="1">
    <location>
        <begin position="164"/>
        <end position="197"/>
    </location>
</feature>
<protein>
    <submittedName>
        <fullName evidence="2">Uncharacterized protein</fullName>
    </submittedName>
</protein>
<evidence type="ECO:0000256" key="1">
    <source>
        <dbReference type="SAM" id="MobiDB-lite"/>
    </source>
</evidence>
<feature type="region of interest" description="Disordered" evidence="1">
    <location>
        <begin position="149"/>
        <end position="226"/>
    </location>
</feature>
<feature type="compositionally biased region" description="Polar residues" evidence="1">
    <location>
        <begin position="210"/>
        <end position="220"/>
    </location>
</feature>
<feature type="region of interest" description="Disordered" evidence="1">
    <location>
        <begin position="87"/>
        <end position="121"/>
    </location>
</feature>